<dbReference type="Proteomes" id="UP001164746">
    <property type="component" value="Chromosome 9"/>
</dbReference>
<protein>
    <recommendedName>
        <fullName evidence="2">PiggyBac transposable element-derived protein domain-containing protein</fullName>
    </recommendedName>
</protein>
<accession>A0ABY7F3T1</accession>
<dbReference type="PANTHER" id="PTHR46599:SF3">
    <property type="entry name" value="PIGGYBAC TRANSPOSABLE ELEMENT-DERIVED PROTEIN 4"/>
    <property type="match status" value="1"/>
</dbReference>
<evidence type="ECO:0000313" key="3">
    <source>
        <dbReference type="EMBL" id="WAR15706.1"/>
    </source>
</evidence>
<name>A0ABY7F3T1_MYAAR</name>
<keyword evidence="1" id="KW-0812">Transmembrane</keyword>
<evidence type="ECO:0000256" key="1">
    <source>
        <dbReference type="SAM" id="Phobius"/>
    </source>
</evidence>
<feature type="domain" description="PiggyBac transposable element-derived protein" evidence="2">
    <location>
        <begin position="1"/>
        <end position="39"/>
    </location>
</feature>
<dbReference type="EMBL" id="CP111020">
    <property type="protein sequence ID" value="WAR15706.1"/>
    <property type="molecule type" value="Genomic_DNA"/>
</dbReference>
<dbReference type="PANTHER" id="PTHR46599">
    <property type="entry name" value="PIGGYBAC TRANSPOSABLE ELEMENT-DERIVED PROTEIN 4"/>
    <property type="match status" value="1"/>
</dbReference>
<gene>
    <name evidence="3" type="ORF">MAR_005811</name>
</gene>
<keyword evidence="1" id="KW-1133">Transmembrane helix</keyword>
<feature type="transmembrane region" description="Helical" evidence="1">
    <location>
        <begin position="23"/>
        <end position="43"/>
    </location>
</feature>
<dbReference type="Pfam" id="PF13843">
    <property type="entry name" value="DDE_Tnp_1_7"/>
    <property type="match status" value="1"/>
</dbReference>
<reference evidence="3" key="1">
    <citation type="submission" date="2022-11" db="EMBL/GenBank/DDBJ databases">
        <title>Centuries of genome instability and evolution in soft-shell clam transmissible cancer (bioRxiv).</title>
        <authorList>
            <person name="Hart S.F.M."/>
            <person name="Yonemitsu M.A."/>
            <person name="Giersch R.M."/>
            <person name="Beal B.F."/>
            <person name="Arriagada G."/>
            <person name="Davis B.W."/>
            <person name="Ostrander E.A."/>
            <person name="Goff S.P."/>
            <person name="Metzger M.J."/>
        </authorList>
    </citation>
    <scope>NUCLEOTIDE SEQUENCE</scope>
    <source>
        <strain evidence="3">MELC-2E11</strain>
        <tissue evidence="3">Siphon/mantle</tissue>
    </source>
</reference>
<keyword evidence="4" id="KW-1185">Reference proteome</keyword>
<dbReference type="InterPro" id="IPR029526">
    <property type="entry name" value="PGBD"/>
</dbReference>
<sequence>MGGVDLHDQFRAKYNIGRCGKKWWRYIFWFILNCCIVNAGILYQQAATRFTNLNFREELLMDLIGGYSKKHRAVVEQLQTPRVADGNQGLHVNVRLPGGKTTCKHHSRFLKTTNTPLVVYGCALRYSVVNDCVYCTQCHLFAGPDACVKTLVTIVLRDWSNISKVVLSHMKSEAHLSNCDSADHFLAIMKGEKKTYYLLDNPFTSREMTLQTEVPHYFSLHNKEIQNHSDPSKLTLAPERERCHRDRLGVCPPHGTARGTLDQIPDCASKSVDNLHGNPLLVSLSPWPASVCPVSMASLYLLCPNGQSLHVLSPWPVFAFSSVSMASICMSFCLHGQSLHSLHVLSPWPASVCHPVSMASLCMSFCLHGQSLCVLLSPWPASACPITMASLCMYSVYMASLCMSYVYMASLCMSSVSMASLCMSFNLHGQSLCVLPSP</sequence>
<keyword evidence="1" id="KW-0472">Membrane</keyword>
<evidence type="ECO:0000259" key="2">
    <source>
        <dbReference type="Pfam" id="PF13843"/>
    </source>
</evidence>
<evidence type="ECO:0000313" key="4">
    <source>
        <dbReference type="Proteomes" id="UP001164746"/>
    </source>
</evidence>
<organism evidence="3 4">
    <name type="scientific">Mya arenaria</name>
    <name type="common">Soft-shell clam</name>
    <dbReference type="NCBI Taxonomy" id="6604"/>
    <lineage>
        <taxon>Eukaryota</taxon>
        <taxon>Metazoa</taxon>
        <taxon>Spiralia</taxon>
        <taxon>Lophotrochozoa</taxon>
        <taxon>Mollusca</taxon>
        <taxon>Bivalvia</taxon>
        <taxon>Autobranchia</taxon>
        <taxon>Heteroconchia</taxon>
        <taxon>Euheterodonta</taxon>
        <taxon>Imparidentia</taxon>
        <taxon>Neoheterodontei</taxon>
        <taxon>Myida</taxon>
        <taxon>Myoidea</taxon>
        <taxon>Myidae</taxon>
        <taxon>Mya</taxon>
    </lineage>
</organism>
<proteinExistence type="predicted"/>